<keyword evidence="1" id="KW-0812">Transmembrane</keyword>
<dbReference type="EMBL" id="CAFBLP010000067">
    <property type="protein sequence ID" value="CAB4886203.1"/>
    <property type="molecule type" value="Genomic_DNA"/>
</dbReference>
<feature type="transmembrane region" description="Helical" evidence="1">
    <location>
        <begin position="6"/>
        <end position="21"/>
    </location>
</feature>
<organism evidence="2">
    <name type="scientific">freshwater metagenome</name>
    <dbReference type="NCBI Taxonomy" id="449393"/>
    <lineage>
        <taxon>unclassified sequences</taxon>
        <taxon>metagenomes</taxon>
        <taxon>ecological metagenomes</taxon>
    </lineage>
</organism>
<gene>
    <name evidence="2" type="ORF">UFOPK3376_02267</name>
</gene>
<keyword evidence="1" id="KW-0472">Membrane</keyword>
<proteinExistence type="predicted"/>
<keyword evidence="1" id="KW-1133">Transmembrane helix</keyword>
<protein>
    <submittedName>
        <fullName evidence="2">Unannotated protein</fullName>
    </submittedName>
</protein>
<reference evidence="2" key="1">
    <citation type="submission" date="2020-05" db="EMBL/GenBank/DDBJ databases">
        <authorList>
            <person name="Chiriac C."/>
            <person name="Salcher M."/>
            <person name="Ghai R."/>
            <person name="Kavagutti S V."/>
        </authorList>
    </citation>
    <scope>NUCLEOTIDE SEQUENCE</scope>
</reference>
<dbReference type="AlphaFoldDB" id="A0A6J7F3V1"/>
<sequence length="87" mass="9620">MPALSTVIWVACALVLGYFLWKTGIGMLRSMSTPLPPPPPAGEMRRINVKYRCSLCGLEIKMTLAPDEDPPPPRHCLEDMDLVAPIE</sequence>
<accession>A0A6J7F3V1</accession>
<name>A0A6J7F3V1_9ZZZZ</name>
<evidence type="ECO:0000313" key="2">
    <source>
        <dbReference type="EMBL" id="CAB4886203.1"/>
    </source>
</evidence>
<evidence type="ECO:0000256" key="1">
    <source>
        <dbReference type="SAM" id="Phobius"/>
    </source>
</evidence>